<dbReference type="SUPFAM" id="SSF55154">
    <property type="entry name" value="CYTH-like phosphatases"/>
    <property type="match status" value="1"/>
</dbReference>
<feature type="domain" description="AAA+ ATPase" evidence="2">
    <location>
        <begin position="22"/>
        <end position="172"/>
    </location>
</feature>
<dbReference type="PRINTS" id="PR00988">
    <property type="entry name" value="URIDINKINASE"/>
</dbReference>
<keyword evidence="1" id="KW-0812">Transmembrane</keyword>
<name>A0ABS8S487_DATST</name>
<evidence type="ECO:0000313" key="3">
    <source>
        <dbReference type="EMBL" id="MCD7453925.1"/>
    </source>
</evidence>
<feature type="non-terminal residue" evidence="3">
    <location>
        <position position="1"/>
    </location>
</feature>
<dbReference type="Gene3D" id="2.40.320.10">
    <property type="entry name" value="Hypothetical Protein Pfu-838710-001"/>
    <property type="match status" value="1"/>
</dbReference>
<dbReference type="SMART" id="SM00382">
    <property type="entry name" value="AAA"/>
    <property type="match status" value="2"/>
</dbReference>
<reference evidence="3 4" key="1">
    <citation type="journal article" date="2021" name="BMC Genomics">
        <title>Datura genome reveals duplications of psychoactive alkaloid biosynthetic genes and high mutation rate following tissue culture.</title>
        <authorList>
            <person name="Rajewski A."/>
            <person name="Carter-House D."/>
            <person name="Stajich J."/>
            <person name="Litt A."/>
        </authorList>
    </citation>
    <scope>NUCLEOTIDE SEQUENCE [LARGE SCALE GENOMIC DNA]</scope>
    <source>
        <strain evidence="3">AR-01</strain>
    </source>
</reference>
<feature type="domain" description="AAA+ ATPase" evidence="2">
    <location>
        <begin position="480"/>
        <end position="813"/>
    </location>
</feature>
<keyword evidence="1" id="KW-1133">Transmembrane helix</keyword>
<dbReference type="Proteomes" id="UP000823775">
    <property type="component" value="Unassembled WGS sequence"/>
</dbReference>
<dbReference type="Gene3D" id="3.40.50.300">
    <property type="entry name" value="P-loop containing nucleotide triphosphate hydrolases"/>
    <property type="match status" value="2"/>
</dbReference>
<keyword evidence="1" id="KW-0472">Membrane</keyword>
<dbReference type="CDD" id="cd02028">
    <property type="entry name" value="UMPK_like"/>
    <property type="match status" value="2"/>
</dbReference>
<sequence>SFDHGYYLLVKSIQELRSKKEGLVTVGIGGPSGSGKTSLAEKVASVIGCIVVSMENYRTGVDDGNDMDLIDFDLLVNNLEDLINGRDTFIPVFDFQRRRRIGTKAIKSSSLGVVVVDGAYALHARLRSLLDIRVAVVGGVHFSLLSKVQYDIGESCPLDSLIDSIFPLFRKHIEPDLHHAQIRINNSFVSSFREPIYKLKCKSEQIEGEHESHVFLGKEAQVDNFIEMYLRPPSASEEARINDWIKVRQSGIRYYLSLGDQRIVDKNFIIRPKAEFEVGRMTLGGLLALGYNVVVSYKRASTSVIEGNFSLSLETIDTLGETYLVLRGINRKMVGAEASRMGVNGPWITKSYLEMILESKGVPRLNTPPLSNAPNSVLASNQERLITAPKPLRVSSNLVNRLEDLSQPWTRSPTKSKMDPVLATWHFVSLDPALAHGSVIDPTSFRDAMQLAPMPESYDLDRGLLLSVQAIQALLENKGLPVIVGIGGPSGSGKTSLARKMANIVGCEVVSLESYYKSEHVKDFKYDDFSSLDLGLLSKNISDIRNCRRTKVPIFDLETGARSGFKELEVSEECGEWSSLKVGGVHSHLLSRVQRDKNKVGCFMSQNEIMTTVFPMFQQYIEPHLVHAHLKIRNDFDPVLSPESSLFVLKSNKQVAYQDILRILDPTKICSSVQNFIDIYLRLPGIPANGQLTESDSIRVRICEGRFALLIREPIREGNYIIQPKVDFDISISTVAGLLNLGYQAVAYIEASAYIYQDGKILIEVDHLQDVPSPYIQIKGINKEVVAAAGSTLKLDGSYTTKSYLQLVLERLPALEGSSSGIHSQQAARLQELVEYIQSQGSSSSSESSPSREISPLDGVIEEMQSRIKRLERWQLINTVLWTFFMSAFVGYSLYQRKRQ</sequence>
<comment type="caution">
    <text evidence="3">The sequence shown here is derived from an EMBL/GenBank/DDBJ whole genome shotgun (WGS) entry which is preliminary data.</text>
</comment>
<organism evidence="3 4">
    <name type="scientific">Datura stramonium</name>
    <name type="common">Jimsonweed</name>
    <name type="synonym">Common thornapple</name>
    <dbReference type="NCBI Taxonomy" id="4076"/>
    <lineage>
        <taxon>Eukaryota</taxon>
        <taxon>Viridiplantae</taxon>
        <taxon>Streptophyta</taxon>
        <taxon>Embryophyta</taxon>
        <taxon>Tracheophyta</taxon>
        <taxon>Spermatophyta</taxon>
        <taxon>Magnoliopsida</taxon>
        <taxon>eudicotyledons</taxon>
        <taxon>Gunneridae</taxon>
        <taxon>Pentapetalae</taxon>
        <taxon>asterids</taxon>
        <taxon>lamiids</taxon>
        <taxon>Solanales</taxon>
        <taxon>Solanaceae</taxon>
        <taxon>Solanoideae</taxon>
        <taxon>Datureae</taxon>
        <taxon>Datura</taxon>
    </lineage>
</organism>
<evidence type="ECO:0000256" key="1">
    <source>
        <dbReference type="SAM" id="Phobius"/>
    </source>
</evidence>
<evidence type="ECO:0000259" key="2">
    <source>
        <dbReference type="SMART" id="SM00382"/>
    </source>
</evidence>
<dbReference type="EMBL" id="JACEIK010000274">
    <property type="protein sequence ID" value="MCD7453925.1"/>
    <property type="molecule type" value="Genomic_DNA"/>
</dbReference>
<accession>A0ABS8S487</accession>
<dbReference type="PANTHER" id="PTHR10285">
    <property type="entry name" value="URIDINE KINASE"/>
    <property type="match status" value="1"/>
</dbReference>
<dbReference type="Pfam" id="PF00485">
    <property type="entry name" value="PRK"/>
    <property type="match status" value="2"/>
</dbReference>
<dbReference type="InterPro" id="IPR003593">
    <property type="entry name" value="AAA+_ATPase"/>
</dbReference>
<dbReference type="InterPro" id="IPR027417">
    <property type="entry name" value="P-loop_NTPase"/>
</dbReference>
<dbReference type="InterPro" id="IPR006083">
    <property type="entry name" value="PRK/URK"/>
</dbReference>
<proteinExistence type="predicted"/>
<keyword evidence="4" id="KW-1185">Reference proteome</keyword>
<gene>
    <name evidence="3" type="ORF">HAX54_022681</name>
</gene>
<feature type="transmembrane region" description="Helical" evidence="1">
    <location>
        <begin position="874"/>
        <end position="895"/>
    </location>
</feature>
<evidence type="ECO:0000313" key="4">
    <source>
        <dbReference type="Proteomes" id="UP000823775"/>
    </source>
</evidence>
<dbReference type="InterPro" id="IPR033469">
    <property type="entry name" value="CYTH-like_dom_sf"/>
</dbReference>
<protein>
    <recommendedName>
        <fullName evidence="2">AAA+ ATPase domain-containing protein</fullName>
    </recommendedName>
</protein>
<dbReference type="SUPFAM" id="SSF52540">
    <property type="entry name" value="P-loop containing nucleoside triphosphate hydrolases"/>
    <property type="match status" value="2"/>
</dbReference>